<dbReference type="Proteomes" id="UP000538666">
    <property type="component" value="Unassembled WGS sequence"/>
</dbReference>
<proteinExistence type="predicted"/>
<accession>A0A841JZM8</accession>
<dbReference type="EMBL" id="JACHEK010000011">
    <property type="protein sequence ID" value="MBB6146776.1"/>
    <property type="molecule type" value="Genomic_DNA"/>
</dbReference>
<sequence>MTSQMSFLDVQGWMPYRLDHFGQGWDNLVNRQKWVW</sequence>
<name>A0A841JZM8_9BACT</name>
<reference evidence="1 2" key="1">
    <citation type="submission" date="2020-08" db="EMBL/GenBank/DDBJ databases">
        <title>Genomic Encyclopedia of Type Strains, Phase IV (KMG-IV): sequencing the most valuable type-strain genomes for metagenomic binning, comparative biology and taxonomic classification.</title>
        <authorList>
            <person name="Goeker M."/>
        </authorList>
    </citation>
    <scope>NUCLEOTIDE SEQUENCE [LARGE SCALE GENOMIC DNA]</scope>
    <source>
        <strain evidence="1 2">DSM 103733</strain>
    </source>
</reference>
<organism evidence="1 2">
    <name type="scientific">Silvibacterium bohemicum</name>
    <dbReference type="NCBI Taxonomy" id="1577686"/>
    <lineage>
        <taxon>Bacteria</taxon>
        <taxon>Pseudomonadati</taxon>
        <taxon>Acidobacteriota</taxon>
        <taxon>Terriglobia</taxon>
        <taxon>Terriglobales</taxon>
        <taxon>Acidobacteriaceae</taxon>
        <taxon>Silvibacterium</taxon>
    </lineage>
</organism>
<protein>
    <submittedName>
        <fullName evidence="1">Uncharacterized protein</fullName>
    </submittedName>
</protein>
<gene>
    <name evidence="1" type="ORF">HNQ77_004757</name>
</gene>
<evidence type="ECO:0000313" key="2">
    <source>
        <dbReference type="Proteomes" id="UP000538666"/>
    </source>
</evidence>
<evidence type="ECO:0000313" key="1">
    <source>
        <dbReference type="EMBL" id="MBB6146776.1"/>
    </source>
</evidence>
<keyword evidence="2" id="KW-1185">Reference proteome</keyword>
<comment type="caution">
    <text evidence="1">The sequence shown here is derived from an EMBL/GenBank/DDBJ whole genome shotgun (WGS) entry which is preliminary data.</text>
</comment>
<dbReference type="AlphaFoldDB" id="A0A841JZM8"/>